<dbReference type="PANTHER" id="PTHR14477:SF1">
    <property type="entry name" value="CUB DOMAIN-CONTAINING PROTEIN 1"/>
    <property type="match status" value="1"/>
</dbReference>
<feature type="domain" description="CDCP1 third and sixth CUB" evidence="1">
    <location>
        <begin position="500"/>
        <end position="612"/>
    </location>
</feature>
<accession>A0A3B4VB11</accession>
<dbReference type="AlphaFoldDB" id="A0A3B4VB11"/>
<dbReference type="Proteomes" id="UP000261420">
    <property type="component" value="Unplaced"/>
</dbReference>
<dbReference type="InterPro" id="IPR056269">
    <property type="entry name" value="CUB_CDCP1_2nd_5th"/>
</dbReference>
<sequence>PSEGRTMVLTVDSSTTVVFTRDPKGPECEVCTVDGSTPNCNPTEKRLSNAEKHSLEFSCPKPQDMYSVKIKKKIDCTETSCSGNIVQAESSLFPDFNRTFTWDLKVVSTRAFQLDFQETGMRQIPNEETCPDEHTYSLVTYLRTGPATIGTFCKGGTVTTILARYKGRVSLRVPGDVKLNPVDFKLNVGPETSTNMASFKFFCVSDTDFITANYPRDFPDNQQMQWDFMVPGMHNYTMHFRDHTAPECLSSEVEVEYKKENKKVTKLTLTDPQPEHQQGNFNMVLKNCETNRTIQGLTLKYRVSVMRSGHPVLCTVDLTKQQGVSLQIEKVGSDPYCEMSINSKVEKKINIAAGTKANLSFLDCPNEDVRCQNVASCPSTLLTVPKLDSCLPMSLHSFTWHLNIPQDGTVDLVSPTGSLQQSIPGQKCDQSVSLHVSEEDGFTVGDFCFNGTIQKVQVHANVSITATAQNFTRTRGPFLNASFSQEIPVPTLSIISIPFSETIIYRVNPGILSPTLLATPNWPQGMKPSSTMSWIVTVPSHYQAHVQFVNVSQPKCLERHTAIIVKMLGYEEELMSRREDEQAEDKLLIPQSFYLNMSNCIPEEGHFALVSAFHRKKKKERTNKEASIYIGKGSFFRPGDKHFTKTRPDNNSHVYDSIDEMMVYGHLLGETSYADSMQDHFTGMQADSYNTFTGPTDGQLPVIKEPDPEPKIDQYKTFLDPSETFIPSRPRTPIDRQDSLGFQDRRMVDNELYTFKSTGDINTIRLSGADMEPQPPITEESL</sequence>
<feature type="domain" description="CDCP1 second and fifth CUB" evidence="3">
    <location>
        <begin position="383"/>
        <end position="474"/>
    </location>
</feature>
<protein>
    <recommendedName>
        <fullName evidence="6">CUB domain containing protein 1a</fullName>
    </recommendedName>
</protein>
<evidence type="ECO:0000313" key="4">
    <source>
        <dbReference type="Ensembl" id="ENSSDUP00000027125.1"/>
    </source>
</evidence>
<evidence type="ECO:0008006" key="6">
    <source>
        <dbReference type="Google" id="ProtNLM"/>
    </source>
</evidence>
<feature type="domain" description="CDCP1 third and sixth CUB" evidence="1">
    <location>
        <begin position="206"/>
        <end position="297"/>
    </location>
</feature>
<evidence type="ECO:0000259" key="1">
    <source>
        <dbReference type="Pfam" id="PF23665"/>
    </source>
</evidence>
<evidence type="ECO:0000313" key="5">
    <source>
        <dbReference type="Proteomes" id="UP000261420"/>
    </source>
</evidence>
<keyword evidence="5" id="KW-1185">Reference proteome</keyword>
<dbReference type="Ensembl" id="ENSSDUT00000027605.1">
    <property type="protein sequence ID" value="ENSSDUP00000027125.1"/>
    <property type="gene ID" value="ENSSDUG00000019620.1"/>
</dbReference>
<name>A0A3B4VB11_SERDU</name>
<dbReference type="InterPro" id="IPR056266">
    <property type="entry name" value="CDCP1_CUB_3rd_6th"/>
</dbReference>
<feature type="domain" description="CDCP1 first CUB" evidence="2">
    <location>
        <begin position="5"/>
        <end position="76"/>
    </location>
</feature>
<dbReference type="InterPro" id="IPR038811">
    <property type="entry name" value="CDCP1"/>
</dbReference>
<dbReference type="Pfam" id="PF23667">
    <property type="entry name" value="CUB_CDCP1_1"/>
    <property type="match status" value="1"/>
</dbReference>
<reference evidence="4" key="1">
    <citation type="submission" date="2025-08" db="UniProtKB">
        <authorList>
            <consortium name="Ensembl"/>
        </authorList>
    </citation>
    <scope>IDENTIFICATION</scope>
</reference>
<dbReference type="GeneTree" id="ENSGT00390000010209"/>
<reference evidence="4" key="2">
    <citation type="submission" date="2025-09" db="UniProtKB">
        <authorList>
            <consortium name="Ensembl"/>
        </authorList>
    </citation>
    <scope>IDENTIFICATION</scope>
</reference>
<evidence type="ECO:0000259" key="3">
    <source>
        <dbReference type="Pfam" id="PF23668"/>
    </source>
</evidence>
<organism evidence="4 5">
    <name type="scientific">Seriola dumerili</name>
    <name type="common">Greater amberjack</name>
    <name type="synonym">Caranx dumerili</name>
    <dbReference type="NCBI Taxonomy" id="41447"/>
    <lineage>
        <taxon>Eukaryota</taxon>
        <taxon>Metazoa</taxon>
        <taxon>Chordata</taxon>
        <taxon>Craniata</taxon>
        <taxon>Vertebrata</taxon>
        <taxon>Euteleostomi</taxon>
        <taxon>Actinopterygii</taxon>
        <taxon>Neopterygii</taxon>
        <taxon>Teleostei</taxon>
        <taxon>Neoteleostei</taxon>
        <taxon>Acanthomorphata</taxon>
        <taxon>Carangaria</taxon>
        <taxon>Carangiformes</taxon>
        <taxon>Carangidae</taxon>
        <taxon>Seriola</taxon>
    </lineage>
</organism>
<evidence type="ECO:0000259" key="2">
    <source>
        <dbReference type="Pfam" id="PF23667"/>
    </source>
</evidence>
<dbReference type="Pfam" id="PF23668">
    <property type="entry name" value="CUB_CDCP1_2"/>
    <property type="match status" value="2"/>
</dbReference>
<dbReference type="OMA" id="IACETGR"/>
<proteinExistence type="predicted"/>
<dbReference type="PANTHER" id="PTHR14477">
    <property type="entry name" value="CUB DOMAIN-CONTAINING PROTEIN 1"/>
    <property type="match status" value="1"/>
</dbReference>
<feature type="domain" description="CDCP1 second and fifth CUB" evidence="3">
    <location>
        <begin position="83"/>
        <end position="188"/>
    </location>
</feature>
<dbReference type="Pfam" id="PF23665">
    <property type="entry name" value="CDCP1_CUB_6"/>
    <property type="match status" value="2"/>
</dbReference>
<dbReference type="InterPro" id="IPR056268">
    <property type="entry name" value="CUB_CDCP1_1st"/>
</dbReference>